<accession>A0A0H3BWG4</accession>
<dbReference type="EMBL" id="CP000829">
    <property type="protein sequence ID" value="ACI60838.1"/>
    <property type="molecule type" value="Genomic_DNA"/>
</dbReference>
<feature type="domain" description="Transcobalamin-like C-terminal" evidence="2">
    <location>
        <begin position="60"/>
        <end position="124"/>
    </location>
</feature>
<dbReference type="PROSITE" id="PS51257">
    <property type="entry name" value="PROKAR_LIPOPROTEIN"/>
    <property type="match status" value="1"/>
</dbReference>
<reference evidence="3 4" key="1">
    <citation type="journal article" date="2008" name="J. Bacteriol.">
        <title>Genome sequence of a nephritogenic and highly transformable M49 strain of Streptococcus pyogenes.</title>
        <authorList>
            <person name="McShan W.M."/>
            <person name="Ferretti J.J."/>
            <person name="Karasawa T."/>
            <person name="Suvorov A.N."/>
            <person name="Lin S."/>
            <person name="Qin B."/>
            <person name="Jia H."/>
            <person name="Kenton S."/>
            <person name="Najar F."/>
            <person name="Wu H."/>
            <person name="Scott J."/>
            <person name="Roe B.A."/>
            <person name="Savic D.J."/>
        </authorList>
    </citation>
    <scope>NUCLEOTIDE SEQUENCE [LARGE SCALE GENOMIC DNA]</scope>
    <source>
        <strain evidence="3 4">NZ131</strain>
    </source>
</reference>
<dbReference type="HOGENOM" id="CLU_111954_1_0_9"/>
<gene>
    <name evidence="3" type="ordered locus">Spy49_0510</name>
</gene>
<dbReference type="Pfam" id="PF14478">
    <property type="entry name" value="DUF4430"/>
    <property type="match status" value="1"/>
</dbReference>
<dbReference type="KEGG" id="soz:Spy49_0510"/>
<feature type="chain" id="PRO_5038662797" description="Transcobalamin-like C-terminal domain-containing protein" evidence="1">
    <location>
        <begin position="26"/>
        <end position="128"/>
    </location>
</feature>
<dbReference type="Proteomes" id="UP000001039">
    <property type="component" value="Chromosome"/>
</dbReference>
<organism evidence="3 4">
    <name type="scientific">Streptococcus pyogenes serotype M49 (strain NZ131)</name>
    <dbReference type="NCBI Taxonomy" id="471876"/>
    <lineage>
        <taxon>Bacteria</taxon>
        <taxon>Bacillati</taxon>
        <taxon>Bacillota</taxon>
        <taxon>Bacilli</taxon>
        <taxon>Lactobacillales</taxon>
        <taxon>Streptococcaceae</taxon>
        <taxon>Streptococcus</taxon>
    </lineage>
</organism>
<proteinExistence type="predicted"/>
<keyword evidence="1" id="KW-0732">Signal</keyword>
<evidence type="ECO:0000313" key="4">
    <source>
        <dbReference type="Proteomes" id="UP000001039"/>
    </source>
</evidence>
<dbReference type="InterPro" id="IPR027954">
    <property type="entry name" value="Transcobalamin-like_C"/>
</dbReference>
<feature type="signal peptide" evidence="1">
    <location>
        <begin position="1"/>
        <end position="25"/>
    </location>
</feature>
<name>A0A0H3BWG4_STRPZ</name>
<evidence type="ECO:0000313" key="3">
    <source>
        <dbReference type="EMBL" id="ACI60838.1"/>
    </source>
</evidence>
<dbReference type="Gene3D" id="2.170.130.30">
    <property type="match status" value="1"/>
</dbReference>
<sequence>MNKRFKTGFLALVAMLLVACSQGTKQIQTTPSVPKADHHVRLVVKEDTNTIDEKASFGKGDTVLEILKDNYEVKEKDGFITAIDGIEQDTKANKYWLFKVNGKMADKGADQITVKDGDSIEFYQEVFK</sequence>
<evidence type="ECO:0000259" key="2">
    <source>
        <dbReference type="Pfam" id="PF14478"/>
    </source>
</evidence>
<protein>
    <recommendedName>
        <fullName evidence="2">Transcobalamin-like C-terminal domain-containing protein</fullName>
    </recommendedName>
</protein>
<dbReference type="AlphaFoldDB" id="A0A0H3BWG4"/>
<evidence type="ECO:0000256" key="1">
    <source>
        <dbReference type="SAM" id="SignalP"/>
    </source>
</evidence>